<dbReference type="PANTHER" id="PTHR12993">
    <property type="entry name" value="N-ACETYLGLUCOSAMINYL-PHOSPHATIDYLINOSITOL DE-N-ACETYLASE-RELATED"/>
    <property type="match status" value="1"/>
</dbReference>
<feature type="transmembrane region" description="Helical" evidence="2">
    <location>
        <begin position="65"/>
        <end position="87"/>
    </location>
</feature>
<accession>A0A376CP39</accession>
<evidence type="ECO:0000256" key="1">
    <source>
        <dbReference type="ARBA" id="ARBA00022833"/>
    </source>
</evidence>
<dbReference type="GO" id="GO:0016137">
    <property type="term" value="P:glycoside metabolic process"/>
    <property type="evidence" value="ECO:0007669"/>
    <property type="project" value="UniProtKB-ARBA"/>
</dbReference>
<feature type="transmembrane region" description="Helical" evidence="2">
    <location>
        <begin position="6"/>
        <end position="21"/>
    </location>
</feature>
<keyword evidence="4" id="KW-1185">Reference proteome</keyword>
<keyword evidence="2" id="KW-0812">Transmembrane</keyword>
<dbReference type="PANTHER" id="PTHR12993:SF11">
    <property type="entry name" value="N-ACETYLGLUCOSAMINYL-PHOSPHATIDYLINOSITOL DE-N-ACETYLASE"/>
    <property type="match status" value="1"/>
</dbReference>
<protein>
    <submittedName>
        <fullName evidence="3">Uncharacterized proteins, LmbE homologs</fullName>
    </submittedName>
</protein>
<dbReference type="OrthoDB" id="3514174at2"/>
<dbReference type="Pfam" id="PF02585">
    <property type="entry name" value="PIG-L"/>
    <property type="match status" value="1"/>
</dbReference>
<keyword evidence="2" id="KW-1133">Transmembrane helix</keyword>
<dbReference type="SUPFAM" id="SSF102588">
    <property type="entry name" value="LmbE-like"/>
    <property type="match status" value="1"/>
</dbReference>
<feature type="transmembrane region" description="Helical" evidence="2">
    <location>
        <begin position="41"/>
        <end position="59"/>
    </location>
</feature>
<evidence type="ECO:0000256" key="2">
    <source>
        <dbReference type="SAM" id="Phobius"/>
    </source>
</evidence>
<gene>
    <name evidence="3" type="ORF">NCTC11862_02061</name>
</gene>
<keyword evidence="2" id="KW-0472">Membrane</keyword>
<sequence length="303" mass="33688">MPLVLSTLVLVLSLVSLGMLSRQRFRRTFKRSLRKPEQHLWLLNTGFLIAAVCSVLHLITENGWLVVAAVLVLILTLAAFAVINLEFRIPERAPSRRTSILFVAAHPDDMEIACGSTIAKLVDTGHEVHGIIMSDGSDGGDASLRPDEAREGANFLGLSTLRIMHMTDRALNSHMNEMIAVIEESIVHHNPDIIFTHSKNEVHQDHLAVHQAVMRAGRNHHSILCFESPSVTTDFKPTVFVDVTDYSDVKAEAIAAHANQAGKPYMTREITDSITTFRGRQARVRRAEGFEPMRLNLNDPLPL</sequence>
<reference evidence="3 4" key="1">
    <citation type="submission" date="2018-06" db="EMBL/GenBank/DDBJ databases">
        <authorList>
            <consortium name="Pathogen Informatics"/>
            <person name="Doyle S."/>
        </authorList>
    </citation>
    <scope>NUCLEOTIDE SEQUENCE [LARGE SCALE GENOMIC DNA]</scope>
    <source>
        <strain evidence="3 4">NCTC11862</strain>
    </source>
</reference>
<dbReference type="Proteomes" id="UP000254467">
    <property type="component" value="Unassembled WGS sequence"/>
</dbReference>
<dbReference type="InterPro" id="IPR024078">
    <property type="entry name" value="LmbE-like_dom_sf"/>
</dbReference>
<dbReference type="STRING" id="35756.GCA_001044155_02294"/>
<dbReference type="InterPro" id="IPR003737">
    <property type="entry name" value="GlcNAc_PI_deacetylase-related"/>
</dbReference>
<dbReference type="AlphaFoldDB" id="A0A376CP39"/>
<dbReference type="EMBL" id="UFXQ01000001">
    <property type="protein sequence ID" value="STC70251.1"/>
    <property type="molecule type" value="Genomic_DNA"/>
</dbReference>
<evidence type="ECO:0000313" key="4">
    <source>
        <dbReference type="Proteomes" id="UP000254467"/>
    </source>
</evidence>
<organism evidence="3 4">
    <name type="scientific">Corynebacterium pilosum</name>
    <dbReference type="NCBI Taxonomy" id="35756"/>
    <lineage>
        <taxon>Bacteria</taxon>
        <taxon>Bacillati</taxon>
        <taxon>Actinomycetota</taxon>
        <taxon>Actinomycetes</taxon>
        <taxon>Mycobacteriales</taxon>
        <taxon>Corynebacteriaceae</taxon>
        <taxon>Corynebacterium</taxon>
    </lineage>
</organism>
<dbReference type="Gene3D" id="3.40.50.10320">
    <property type="entry name" value="LmbE-like"/>
    <property type="match status" value="1"/>
</dbReference>
<name>A0A376CP39_9CORY</name>
<dbReference type="GO" id="GO:0016811">
    <property type="term" value="F:hydrolase activity, acting on carbon-nitrogen (but not peptide) bonds, in linear amides"/>
    <property type="evidence" value="ECO:0007669"/>
    <property type="project" value="TreeGrafter"/>
</dbReference>
<evidence type="ECO:0000313" key="3">
    <source>
        <dbReference type="EMBL" id="STC70251.1"/>
    </source>
</evidence>
<keyword evidence="1" id="KW-0862">Zinc</keyword>
<proteinExistence type="predicted"/>